<dbReference type="PANTHER" id="PTHR43156">
    <property type="entry name" value="STAGE II SPORULATION PROTEIN E-RELATED"/>
    <property type="match status" value="1"/>
</dbReference>
<dbReference type="InterPro" id="IPR001932">
    <property type="entry name" value="PPM-type_phosphatase-like_dom"/>
</dbReference>
<keyword evidence="1" id="KW-0378">Hydrolase</keyword>
<evidence type="ECO:0000313" key="3">
    <source>
        <dbReference type="EMBL" id="EKE26050.1"/>
    </source>
</evidence>
<protein>
    <recommendedName>
        <fullName evidence="2">PPM-type phosphatase domain-containing protein</fullName>
    </recommendedName>
</protein>
<accession>K2GRW3</accession>
<proteinExistence type="predicted"/>
<dbReference type="Pfam" id="PF07228">
    <property type="entry name" value="SpoIIE"/>
    <property type="match status" value="1"/>
</dbReference>
<organism evidence="3">
    <name type="scientific">uncultured bacterium</name>
    <name type="common">gcode 4</name>
    <dbReference type="NCBI Taxonomy" id="1234023"/>
    <lineage>
        <taxon>Bacteria</taxon>
        <taxon>environmental samples</taxon>
    </lineage>
</organism>
<reference evidence="3" key="1">
    <citation type="journal article" date="2012" name="Science">
        <title>Fermentation, hydrogen, and sulfur metabolism in multiple uncultivated bacterial phyla.</title>
        <authorList>
            <person name="Wrighton K.C."/>
            <person name="Thomas B.C."/>
            <person name="Sharon I."/>
            <person name="Miller C.S."/>
            <person name="Castelle C.J."/>
            <person name="VerBerkmoes N.C."/>
            <person name="Wilkins M.J."/>
            <person name="Hettich R.L."/>
            <person name="Lipton M.S."/>
            <person name="Williams K.H."/>
            <person name="Long P.E."/>
            <person name="Banfield J.F."/>
        </authorList>
    </citation>
    <scope>NUCLEOTIDE SEQUENCE [LARGE SCALE GENOMIC DNA]</scope>
</reference>
<dbReference type="InterPro" id="IPR052016">
    <property type="entry name" value="Bact_Sigma-Reg"/>
</dbReference>
<dbReference type="Gene3D" id="3.60.40.10">
    <property type="entry name" value="PPM-type phosphatase domain"/>
    <property type="match status" value="1"/>
</dbReference>
<dbReference type="AlphaFoldDB" id="K2GRW3"/>
<dbReference type="EMBL" id="AMFJ01000975">
    <property type="protein sequence ID" value="EKE26050.1"/>
    <property type="molecule type" value="Genomic_DNA"/>
</dbReference>
<dbReference type="GO" id="GO:0016791">
    <property type="term" value="F:phosphatase activity"/>
    <property type="evidence" value="ECO:0007669"/>
    <property type="project" value="TreeGrafter"/>
</dbReference>
<evidence type="ECO:0000256" key="1">
    <source>
        <dbReference type="ARBA" id="ARBA00022801"/>
    </source>
</evidence>
<feature type="domain" description="PPM-type phosphatase" evidence="2">
    <location>
        <begin position="314"/>
        <end position="509"/>
    </location>
</feature>
<dbReference type="PANTHER" id="PTHR43156:SF2">
    <property type="entry name" value="STAGE II SPORULATION PROTEIN E"/>
    <property type="match status" value="1"/>
</dbReference>
<name>K2GRW3_9BACT</name>
<comment type="caution">
    <text evidence="3">The sequence shown here is derived from an EMBL/GenBank/DDBJ whole genome shotgun (WGS) entry which is preliminary data.</text>
</comment>
<sequence>MIIQKIKNILTPKKQDPEVIKWFKDAFSYIKMYEKISDYNNAIYATRELILKTKSAINYNEEVLKKLYTMESSNIESVSRTAQEKIKKIKKIIDSLYLRLSSLDVILRKFEQKNENEKIKLKKEQDDFAFKKQSKEIKLYISKKDYLKALSISKKLVFDFPNNKEALNILTKVQSLHTKEKNNKEKESKKSEKIDQILWDLWVSVENDKNNEDNSLFWKLKSFFKNSSLNRQNKKDYIKRLKTFNDIEKMLIKTGTINDINEDTLKDNDIFQILWNGLTKDLEDFKIQWFNVFWKIIWKDKIIWDTFWYYKIDNERTLFYIWDATWHWIQAWFTVTMMTKLFFDLSKKIKSFQDLFLKINNWLKERIKWKMFITSIFFEWNHIKNSLNYIWAWHIPLLVYRKKENKVERVICWWLALWVRMINNVSSIKVKELEMDDWDVVLAYTDWIIEIRDTFGKMFWVEGLEKLFLTFAEKFSNPEKIFEQIMREVEEYNWSVNYEDDLSLIIFSRDKQKDLITNKEELQKILSETNSLKNIKNVQTKNKTKEDIIEQIKKERYERELKIRLDRLERLYKIWEFIKLKQDVLLYYREWYVHDKMKFYLKKAIANEQRVVIKKQEEKLQKKYSTLVDLYKKWEYEIVIKEAIDIIFKNWKI</sequence>
<gene>
    <name evidence="3" type="ORF">ACD_4C00459G0014</name>
</gene>
<dbReference type="InterPro" id="IPR036457">
    <property type="entry name" value="PPM-type-like_dom_sf"/>
</dbReference>
<evidence type="ECO:0000259" key="2">
    <source>
        <dbReference type="Pfam" id="PF07228"/>
    </source>
</evidence>